<comment type="caution">
    <text evidence="3">The sequence shown here is derived from an EMBL/GenBank/DDBJ whole genome shotgun (WGS) entry which is preliminary data.</text>
</comment>
<name>A0ABU2H6E7_9ACTN</name>
<keyword evidence="2" id="KW-0472">Membrane</keyword>
<feature type="transmembrane region" description="Helical" evidence="2">
    <location>
        <begin position="42"/>
        <end position="66"/>
    </location>
</feature>
<keyword evidence="2" id="KW-1133">Transmembrane helix</keyword>
<feature type="compositionally biased region" description="Polar residues" evidence="1">
    <location>
        <begin position="7"/>
        <end position="16"/>
    </location>
</feature>
<dbReference type="RefSeq" id="WP_310911733.1">
    <property type="nucleotide sequence ID" value="NZ_JAVLVT010000003.1"/>
</dbReference>
<keyword evidence="4" id="KW-1185">Reference proteome</keyword>
<feature type="transmembrane region" description="Helical" evidence="2">
    <location>
        <begin position="87"/>
        <end position="120"/>
    </location>
</feature>
<evidence type="ECO:0000313" key="4">
    <source>
        <dbReference type="Proteomes" id="UP001250214"/>
    </source>
</evidence>
<sequence length="129" mass="14024">MSDEPQTRQPQGSRSTPRPHPADDTTADSNPEATGPHAGSSAFMVLVLHMFTFVCCANWIFGPLGIVLAARGAMARDRGRYTQADNLVWYAWLALGAGLVMLLVMIIVTVVLLLLGIPFLQEQAELVPY</sequence>
<organism evidence="3 4">
    <name type="scientific">Lipingzhangella rawalii</name>
    <dbReference type="NCBI Taxonomy" id="2055835"/>
    <lineage>
        <taxon>Bacteria</taxon>
        <taxon>Bacillati</taxon>
        <taxon>Actinomycetota</taxon>
        <taxon>Actinomycetes</taxon>
        <taxon>Streptosporangiales</taxon>
        <taxon>Nocardiopsidaceae</taxon>
        <taxon>Lipingzhangella</taxon>
    </lineage>
</organism>
<accession>A0ABU2H6E7</accession>
<feature type="region of interest" description="Disordered" evidence="1">
    <location>
        <begin position="1"/>
        <end position="35"/>
    </location>
</feature>
<gene>
    <name evidence="3" type="ORF">RIF23_07820</name>
</gene>
<keyword evidence="2" id="KW-0812">Transmembrane</keyword>
<protein>
    <recommendedName>
        <fullName evidence="5">DUF4190 domain-containing protein</fullName>
    </recommendedName>
</protein>
<evidence type="ECO:0008006" key="5">
    <source>
        <dbReference type="Google" id="ProtNLM"/>
    </source>
</evidence>
<reference evidence="4" key="1">
    <citation type="submission" date="2023-07" db="EMBL/GenBank/DDBJ databases">
        <title>Novel species in the genus Lipingzhangella isolated from Sambhar Salt Lake.</title>
        <authorList>
            <person name="Jiya N."/>
            <person name="Kajale S."/>
            <person name="Sharma A."/>
        </authorList>
    </citation>
    <scope>NUCLEOTIDE SEQUENCE [LARGE SCALE GENOMIC DNA]</scope>
    <source>
        <strain evidence="4">LS1_29</strain>
    </source>
</reference>
<evidence type="ECO:0000313" key="3">
    <source>
        <dbReference type="EMBL" id="MDS1270199.1"/>
    </source>
</evidence>
<dbReference type="EMBL" id="JAVLVT010000003">
    <property type="protein sequence ID" value="MDS1270199.1"/>
    <property type="molecule type" value="Genomic_DNA"/>
</dbReference>
<proteinExistence type="predicted"/>
<evidence type="ECO:0000256" key="1">
    <source>
        <dbReference type="SAM" id="MobiDB-lite"/>
    </source>
</evidence>
<evidence type="ECO:0000256" key="2">
    <source>
        <dbReference type="SAM" id="Phobius"/>
    </source>
</evidence>
<dbReference type="Proteomes" id="UP001250214">
    <property type="component" value="Unassembled WGS sequence"/>
</dbReference>